<gene>
    <name evidence="9" type="ORF">LJ751_13700</name>
</gene>
<feature type="transmembrane region" description="Helical" evidence="7">
    <location>
        <begin position="248"/>
        <end position="268"/>
    </location>
</feature>
<evidence type="ECO:0000256" key="3">
    <source>
        <dbReference type="ARBA" id="ARBA00022475"/>
    </source>
</evidence>
<evidence type="ECO:0000256" key="7">
    <source>
        <dbReference type="RuleBase" id="RU363032"/>
    </source>
</evidence>
<comment type="similarity">
    <text evidence="7">Belongs to the binding-protein-dependent transport system permease family.</text>
</comment>
<feature type="transmembrane region" description="Helical" evidence="7">
    <location>
        <begin position="280"/>
        <end position="300"/>
    </location>
</feature>
<dbReference type="RefSeq" id="WP_227908656.1">
    <property type="nucleotide sequence ID" value="NZ_CP095461.1"/>
</dbReference>
<feature type="transmembrane region" description="Helical" evidence="7">
    <location>
        <begin position="157"/>
        <end position="179"/>
    </location>
</feature>
<comment type="subcellular location">
    <subcellularLocation>
        <location evidence="1 7">Cell membrane</location>
        <topology evidence="1 7">Multi-pass membrane protein</topology>
    </subcellularLocation>
</comment>
<evidence type="ECO:0000256" key="4">
    <source>
        <dbReference type="ARBA" id="ARBA00022692"/>
    </source>
</evidence>
<feature type="transmembrane region" description="Helical" evidence="7">
    <location>
        <begin position="126"/>
        <end position="145"/>
    </location>
</feature>
<evidence type="ECO:0000259" key="8">
    <source>
        <dbReference type="PROSITE" id="PS50928"/>
    </source>
</evidence>
<evidence type="ECO:0000256" key="5">
    <source>
        <dbReference type="ARBA" id="ARBA00022989"/>
    </source>
</evidence>
<dbReference type="AlphaFoldDB" id="A0A9X1M2Y2"/>
<dbReference type="PROSITE" id="PS50928">
    <property type="entry name" value="ABC_TM1"/>
    <property type="match status" value="1"/>
</dbReference>
<comment type="caution">
    <text evidence="9">The sequence shown here is derived from an EMBL/GenBank/DDBJ whole genome shotgun (WGS) entry which is preliminary data.</text>
</comment>
<accession>A0A9X1M2Y2</accession>
<dbReference type="InterPro" id="IPR035906">
    <property type="entry name" value="MetI-like_sf"/>
</dbReference>
<evidence type="ECO:0000313" key="9">
    <source>
        <dbReference type="EMBL" id="MCC3270393.1"/>
    </source>
</evidence>
<dbReference type="GO" id="GO:0042918">
    <property type="term" value="P:alkanesulfonate transmembrane transport"/>
    <property type="evidence" value="ECO:0007669"/>
    <property type="project" value="UniProtKB-ARBA"/>
</dbReference>
<reference evidence="9" key="1">
    <citation type="submission" date="2021-10" db="EMBL/GenBank/DDBJ databases">
        <title>Novel species in genus Arthrobacter.</title>
        <authorList>
            <person name="Liu Y."/>
        </authorList>
    </citation>
    <scope>NUCLEOTIDE SEQUENCE</scope>
    <source>
        <strain evidence="9">Zg-Y809</strain>
    </source>
</reference>
<keyword evidence="3" id="KW-1003">Cell membrane</keyword>
<name>A0A9X1M2Y2_9MICC</name>
<dbReference type="PANTHER" id="PTHR30151">
    <property type="entry name" value="ALKANE SULFONATE ABC TRANSPORTER-RELATED, MEMBRANE SUBUNIT"/>
    <property type="match status" value="1"/>
</dbReference>
<dbReference type="Proteomes" id="UP001139264">
    <property type="component" value="Unassembled WGS sequence"/>
</dbReference>
<dbReference type="InterPro" id="IPR000515">
    <property type="entry name" value="MetI-like"/>
</dbReference>
<keyword evidence="6 7" id="KW-0472">Membrane</keyword>
<dbReference type="Pfam" id="PF00528">
    <property type="entry name" value="BPD_transp_1"/>
    <property type="match status" value="1"/>
</dbReference>
<protein>
    <submittedName>
        <fullName evidence="9">ABC transporter permease</fullName>
    </submittedName>
</protein>
<feature type="domain" description="ABC transmembrane type-1" evidence="8">
    <location>
        <begin position="119"/>
        <end position="299"/>
    </location>
</feature>
<evidence type="ECO:0000256" key="2">
    <source>
        <dbReference type="ARBA" id="ARBA00022448"/>
    </source>
</evidence>
<dbReference type="EMBL" id="JAJFZP010000011">
    <property type="protein sequence ID" value="MCC3270393.1"/>
    <property type="molecule type" value="Genomic_DNA"/>
</dbReference>
<dbReference type="CDD" id="cd06261">
    <property type="entry name" value="TM_PBP2"/>
    <property type="match status" value="1"/>
</dbReference>
<organism evidence="9 10">
    <name type="scientific">Arthrobacter gengyunqii</name>
    <dbReference type="NCBI Taxonomy" id="2886940"/>
    <lineage>
        <taxon>Bacteria</taxon>
        <taxon>Bacillati</taxon>
        <taxon>Actinomycetota</taxon>
        <taxon>Actinomycetes</taxon>
        <taxon>Micrococcales</taxon>
        <taxon>Micrococcaceae</taxon>
        <taxon>Arthrobacter</taxon>
    </lineage>
</organism>
<sequence>MTAATSGPAAAGGTIAASYSPAGDGHGSGTAAVAVSAAQSGSPRPRRNWSVLRQVLVAMPAPILLVLLWDLGVRQGWTLPLDIRMAQVPSPGAVAVRLADVAVGGIINDPFSGELLRHTQASVVRVFSGFGLAMLVAIPLGVLMGRSKLMSQLLEPTLNLIRPIPVTAWVPLALIIIGIGDRSTIFLVFLSAVFPILLNTISAVQHVPVRLLEAAAMLGTPKVQALYKVVIPAAVPGMISGLRVALGLAWVVLVVGETTGITVGLGAMITEAKEVSKTDLIVAGMVFIGLLGFLSDRLLVGLVKAVSRRRPILNNTP</sequence>
<evidence type="ECO:0000256" key="1">
    <source>
        <dbReference type="ARBA" id="ARBA00004651"/>
    </source>
</evidence>
<keyword evidence="5 7" id="KW-1133">Transmembrane helix</keyword>
<feature type="transmembrane region" description="Helical" evidence="7">
    <location>
        <begin position="185"/>
        <end position="204"/>
    </location>
</feature>
<keyword evidence="2 7" id="KW-0813">Transport</keyword>
<dbReference type="GO" id="GO:0005886">
    <property type="term" value="C:plasma membrane"/>
    <property type="evidence" value="ECO:0007669"/>
    <property type="project" value="UniProtKB-SubCell"/>
</dbReference>
<keyword evidence="4 7" id="KW-0812">Transmembrane</keyword>
<dbReference type="Gene3D" id="1.10.3720.10">
    <property type="entry name" value="MetI-like"/>
    <property type="match status" value="1"/>
</dbReference>
<dbReference type="SUPFAM" id="SSF161098">
    <property type="entry name" value="MetI-like"/>
    <property type="match status" value="1"/>
</dbReference>
<proteinExistence type="inferred from homology"/>
<dbReference type="PANTHER" id="PTHR30151:SF0">
    <property type="entry name" value="ABC TRANSPORTER PERMEASE PROTEIN MJ0413-RELATED"/>
    <property type="match status" value="1"/>
</dbReference>
<evidence type="ECO:0000313" key="10">
    <source>
        <dbReference type="Proteomes" id="UP001139264"/>
    </source>
</evidence>
<feature type="transmembrane region" description="Helical" evidence="7">
    <location>
        <begin position="51"/>
        <end position="69"/>
    </location>
</feature>
<dbReference type="FunFam" id="1.10.3720.10:FF:000003">
    <property type="entry name" value="Aliphatic sulfonate ABC transporter permease"/>
    <property type="match status" value="1"/>
</dbReference>
<evidence type="ECO:0000256" key="6">
    <source>
        <dbReference type="ARBA" id="ARBA00023136"/>
    </source>
</evidence>